<proteinExistence type="predicted"/>
<evidence type="ECO:0000313" key="1">
    <source>
        <dbReference type="EMBL" id="KAJ6998360.1"/>
    </source>
</evidence>
<protein>
    <recommendedName>
        <fullName evidence="3">RNase H type-1 domain-containing protein</fullName>
    </recommendedName>
</protein>
<evidence type="ECO:0008006" key="3">
    <source>
        <dbReference type="Google" id="ProtNLM"/>
    </source>
</evidence>
<reference evidence="1" key="1">
    <citation type="journal article" date="2023" name="Mol. Ecol. Resour.">
        <title>Chromosome-level genome assembly of a triploid poplar Populus alba 'Berolinensis'.</title>
        <authorList>
            <person name="Chen S."/>
            <person name="Yu Y."/>
            <person name="Wang X."/>
            <person name="Wang S."/>
            <person name="Zhang T."/>
            <person name="Zhou Y."/>
            <person name="He R."/>
            <person name="Meng N."/>
            <person name="Wang Y."/>
            <person name="Liu W."/>
            <person name="Liu Z."/>
            <person name="Liu J."/>
            <person name="Guo Q."/>
            <person name="Huang H."/>
            <person name="Sederoff R.R."/>
            <person name="Wang G."/>
            <person name="Qu G."/>
            <person name="Chen S."/>
        </authorList>
    </citation>
    <scope>NUCLEOTIDE SEQUENCE</scope>
    <source>
        <strain evidence="1">SC-2020</strain>
    </source>
</reference>
<gene>
    <name evidence="1" type="ORF">NC653_014525</name>
</gene>
<dbReference type="EMBL" id="JAQIZT010000005">
    <property type="protein sequence ID" value="KAJ6998360.1"/>
    <property type="molecule type" value="Genomic_DNA"/>
</dbReference>
<name>A0AAD6QY84_9ROSI</name>
<dbReference type="AlphaFoldDB" id="A0AAD6QY84"/>
<comment type="caution">
    <text evidence="1">The sequence shown here is derived from an EMBL/GenBank/DDBJ whole genome shotgun (WGS) entry which is preliminary data.</text>
</comment>
<accession>A0AAD6QY84</accession>
<dbReference type="Proteomes" id="UP001164929">
    <property type="component" value="Chromosome 5"/>
</dbReference>
<evidence type="ECO:0000313" key="2">
    <source>
        <dbReference type="Proteomes" id="UP001164929"/>
    </source>
</evidence>
<organism evidence="1 2">
    <name type="scientific">Populus alba x Populus x berolinensis</name>
    <dbReference type="NCBI Taxonomy" id="444605"/>
    <lineage>
        <taxon>Eukaryota</taxon>
        <taxon>Viridiplantae</taxon>
        <taxon>Streptophyta</taxon>
        <taxon>Embryophyta</taxon>
        <taxon>Tracheophyta</taxon>
        <taxon>Spermatophyta</taxon>
        <taxon>Magnoliopsida</taxon>
        <taxon>eudicotyledons</taxon>
        <taxon>Gunneridae</taxon>
        <taxon>Pentapetalae</taxon>
        <taxon>rosids</taxon>
        <taxon>fabids</taxon>
        <taxon>Malpighiales</taxon>
        <taxon>Salicaceae</taxon>
        <taxon>Saliceae</taxon>
        <taxon>Populus</taxon>
    </lineage>
</organism>
<keyword evidence="2" id="KW-1185">Reference proteome</keyword>
<sequence length="72" mass="8344">MIAWDWGYRQVLCNSDSMDTVRLVLEGNIEFHHFGAIFMDIKVLCNFHFVILREKAIPVQFSNQARSGGEQI</sequence>